<evidence type="ECO:0000313" key="2">
    <source>
        <dbReference type="Proteomes" id="UP001576784"/>
    </source>
</evidence>
<proteinExistence type="predicted"/>
<dbReference type="EMBL" id="JBHFNR010000156">
    <property type="protein sequence ID" value="MFB2895407.1"/>
    <property type="molecule type" value="Genomic_DNA"/>
</dbReference>
<name>A0ABV4XVF8_9CYAN</name>
<reference evidence="1 2" key="1">
    <citation type="submission" date="2024-09" db="EMBL/GenBank/DDBJ databases">
        <title>Floridaenema gen nov. (Aerosakkonemataceae, Aerosakkonematales ord. nov., Cyanobacteria) from benthic tropical and subtropical fresh waters, with the description of four new species.</title>
        <authorList>
            <person name="Moretto J.A."/>
            <person name="Berthold D.E."/>
            <person name="Lefler F.W."/>
            <person name="Huang I.-S."/>
            <person name="Laughinghouse H. IV."/>
        </authorList>
    </citation>
    <scope>NUCLEOTIDE SEQUENCE [LARGE SCALE GENOMIC DNA]</scope>
    <source>
        <strain evidence="1 2">BLCC-F50</strain>
    </source>
</reference>
<gene>
    <name evidence="1" type="ORF">ACE1CI_21090</name>
</gene>
<organism evidence="1 2">
    <name type="scientific">Floridaenema flaviceps BLCC-F50</name>
    <dbReference type="NCBI Taxonomy" id="3153642"/>
    <lineage>
        <taxon>Bacteria</taxon>
        <taxon>Bacillati</taxon>
        <taxon>Cyanobacteriota</taxon>
        <taxon>Cyanophyceae</taxon>
        <taxon>Oscillatoriophycideae</taxon>
        <taxon>Aerosakkonematales</taxon>
        <taxon>Aerosakkonemataceae</taxon>
        <taxon>Floridanema</taxon>
        <taxon>Floridanema flaviceps</taxon>
    </lineage>
</organism>
<keyword evidence="2" id="KW-1185">Reference proteome</keyword>
<accession>A0ABV4XVF8</accession>
<sequence>MNDIDSAPPRRRKAILVISKDEKKRLEYEPGGSEILQNEQLYLLVPSEADSSAIAEHLDRKQLLNRGNLLIQNPYDSSDYESIDEAPIAFAILKFENFITLCGKLGAREVKIERLEVENSKGQTEFTGNVDSPLAGIQAQGAKKTLEKIRNEFSISATFPGENPDFDEAECFLRKRLLADRSLQPLIDQRRPPNQIKAKEIILNLTKESNSNLGIIAGLKVPLQAPQYVSLEGKLNRIKEKFYELKIKFSVNF</sequence>
<evidence type="ECO:0000313" key="1">
    <source>
        <dbReference type="EMBL" id="MFB2895407.1"/>
    </source>
</evidence>
<protein>
    <submittedName>
        <fullName evidence="1">Uncharacterized protein</fullName>
    </submittedName>
</protein>
<dbReference type="Proteomes" id="UP001576784">
    <property type="component" value="Unassembled WGS sequence"/>
</dbReference>
<comment type="caution">
    <text evidence="1">The sequence shown here is derived from an EMBL/GenBank/DDBJ whole genome shotgun (WGS) entry which is preliminary data.</text>
</comment>
<dbReference type="RefSeq" id="WP_413265044.1">
    <property type="nucleotide sequence ID" value="NZ_JBHFNR010000156.1"/>
</dbReference>